<feature type="signal peptide" evidence="1">
    <location>
        <begin position="1"/>
        <end position="23"/>
    </location>
</feature>
<feature type="chain" id="PRO_5008628791" description="WSC domain-containing protein" evidence="1">
    <location>
        <begin position="24"/>
        <end position="243"/>
    </location>
</feature>
<proteinExistence type="predicted"/>
<name>A0A1B9IL31_9TREE</name>
<reference evidence="3" key="2">
    <citation type="submission" date="2013-12" db="EMBL/GenBank/DDBJ databases">
        <title>Evolution of pathogenesis and genome organization in the Tremellales.</title>
        <authorList>
            <person name="Cuomo C."/>
            <person name="Litvintseva A."/>
            <person name="Heitman J."/>
            <person name="Chen Y."/>
            <person name="Sun S."/>
            <person name="Springer D."/>
            <person name="Dromer F."/>
            <person name="Young S."/>
            <person name="Zeng Q."/>
            <person name="Chapman S."/>
            <person name="Gujja S."/>
            <person name="Saif S."/>
            <person name="Birren B."/>
        </authorList>
    </citation>
    <scope>NUCLEOTIDE SEQUENCE [LARGE SCALE GENOMIC DNA]</scope>
    <source>
        <strain evidence="3">CBS 10435</strain>
    </source>
</reference>
<organism evidence="2 3">
    <name type="scientific">Kwoniella mangroviensis CBS 10435</name>
    <dbReference type="NCBI Taxonomy" id="1331196"/>
    <lineage>
        <taxon>Eukaryota</taxon>
        <taxon>Fungi</taxon>
        <taxon>Dikarya</taxon>
        <taxon>Basidiomycota</taxon>
        <taxon>Agaricomycotina</taxon>
        <taxon>Tremellomycetes</taxon>
        <taxon>Tremellales</taxon>
        <taxon>Cryptococcaceae</taxon>
        <taxon>Kwoniella</taxon>
    </lineage>
</organism>
<dbReference type="EMBL" id="KV700091">
    <property type="protein sequence ID" value="OCF56084.1"/>
    <property type="molecule type" value="Genomic_DNA"/>
</dbReference>
<gene>
    <name evidence="2" type="ORF">L486_06025</name>
</gene>
<evidence type="ECO:0000313" key="3">
    <source>
        <dbReference type="Proteomes" id="UP000092583"/>
    </source>
</evidence>
<keyword evidence="1" id="KW-0732">Signal</keyword>
<reference evidence="2 3" key="1">
    <citation type="submission" date="2013-07" db="EMBL/GenBank/DDBJ databases">
        <title>The Genome Sequence of Kwoniella mangroviensis CBS10435.</title>
        <authorList>
            <consortium name="The Broad Institute Genome Sequencing Platform"/>
            <person name="Cuomo C."/>
            <person name="Litvintseva A."/>
            <person name="Chen Y."/>
            <person name="Heitman J."/>
            <person name="Sun S."/>
            <person name="Springer D."/>
            <person name="Dromer F."/>
            <person name="Young S.K."/>
            <person name="Zeng Q."/>
            <person name="Gargeya S."/>
            <person name="Fitzgerald M."/>
            <person name="Abouelleil A."/>
            <person name="Alvarado L."/>
            <person name="Berlin A.M."/>
            <person name="Chapman S.B."/>
            <person name="Dewar J."/>
            <person name="Goldberg J."/>
            <person name="Griggs A."/>
            <person name="Gujja S."/>
            <person name="Hansen M."/>
            <person name="Howarth C."/>
            <person name="Imamovic A."/>
            <person name="Larimer J."/>
            <person name="McCowan C."/>
            <person name="Murphy C."/>
            <person name="Pearson M."/>
            <person name="Priest M."/>
            <person name="Roberts A."/>
            <person name="Saif S."/>
            <person name="Shea T."/>
            <person name="Sykes S."/>
            <person name="Wortman J."/>
            <person name="Nusbaum C."/>
            <person name="Birren B."/>
        </authorList>
    </citation>
    <scope>NUCLEOTIDE SEQUENCE [LARGE SCALE GENOMIC DNA]</scope>
    <source>
        <strain evidence="2 3">CBS 10435</strain>
    </source>
</reference>
<evidence type="ECO:0000313" key="2">
    <source>
        <dbReference type="EMBL" id="OCF56084.1"/>
    </source>
</evidence>
<protein>
    <recommendedName>
        <fullName evidence="4">WSC domain-containing protein</fullName>
    </recommendedName>
</protein>
<dbReference type="AlphaFoldDB" id="A0A1B9IL31"/>
<keyword evidence="3" id="KW-1185">Reference proteome</keyword>
<evidence type="ECO:0000256" key="1">
    <source>
        <dbReference type="SAM" id="SignalP"/>
    </source>
</evidence>
<dbReference type="Proteomes" id="UP000092583">
    <property type="component" value="Unassembled WGS sequence"/>
</dbReference>
<accession>A0A1B9IL31</accession>
<sequence>MTRSISVSLYLAILSLTSLQASSYTFIGCTDIYKYKPQPDDPKAHYAGGTSAGCATYCSSLNTPYFYNQYNTGTCYCSSVTPSANQYTYGSGDQAGCEGSDYEIYAMKDPIMSFKLEGCYTTVTTSQHPGNKPTLEACFASCPSSKSVIFSPDSDTNTFDCKCDPGSNINSSGGGTTTCGEYAWFAYSRSLSKRRMEGKRRLDKQMAFDQHEKECREEEEDTNDTLSDLTNVVVETVIEEIGC</sequence>
<evidence type="ECO:0008006" key="4">
    <source>
        <dbReference type="Google" id="ProtNLM"/>
    </source>
</evidence>
<dbReference type="OrthoDB" id="2563402at2759"/>
<dbReference type="PROSITE" id="PS51257">
    <property type="entry name" value="PROKAR_LIPOPROTEIN"/>
    <property type="match status" value="1"/>
</dbReference>